<reference evidence="2" key="1">
    <citation type="journal article" date="2014" name="Int. J. Syst. Evol. Microbiol.">
        <title>Complete genome sequence of Corynebacterium casei LMG S-19264T (=DSM 44701T), isolated from a smear-ripened cheese.</title>
        <authorList>
            <consortium name="US DOE Joint Genome Institute (JGI-PGF)"/>
            <person name="Walter F."/>
            <person name="Albersmeier A."/>
            <person name="Kalinowski J."/>
            <person name="Ruckert C."/>
        </authorList>
    </citation>
    <scope>NUCLEOTIDE SEQUENCE</scope>
    <source>
        <strain evidence="2">CGMCC 1.12924</strain>
    </source>
</reference>
<dbReference type="RefSeq" id="WP_188441609.1">
    <property type="nucleotide sequence ID" value="NZ_BMGK01000006.1"/>
</dbReference>
<dbReference type="InterPro" id="IPR037401">
    <property type="entry name" value="SnoaL-like"/>
</dbReference>
<reference evidence="2" key="2">
    <citation type="submission" date="2020-09" db="EMBL/GenBank/DDBJ databases">
        <authorList>
            <person name="Sun Q."/>
            <person name="Zhou Y."/>
        </authorList>
    </citation>
    <scope>NUCLEOTIDE SEQUENCE</scope>
    <source>
        <strain evidence="2">CGMCC 1.12924</strain>
    </source>
</reference>
<comment type="caution">
    <text evidence="2">The sequence shown here is derived from an EMBL/GenBank/DDBJ whole genome shotgun (WGS) entry which is preliminary data.</text>
</comment>
<dbReference type="AlphaFoldDB" id="A0A8J2VB04"/>
<dbReference type="Pfam" id="PF12680">
    <property type="entry name" value="SnoaL_2"/>
    <property type="match status" value="1"/>
</dbReference>
<sequence>MSKKVKEIVKSFYESDFIKEKNLIERYVHPELTLIWNSTTDGLSILNFDDLKDFFNEVKRNYADMRIEISHLLQDDNFVTIRYKYYITTVENPNEELGIAHFIAIWEVKDNQLYKGYQISQPVTDKDDTQKSYHRVKV</sequence>
<dbReference type="InterPro" id="IPR032710">
    <property type="entry name" value="NTF2-like_dom_sf"/>
</dbReference>
<evidence type="ECO:0000313" key="2">
    <source>
        <dbReference type="EMBL" id="GGD94257.1"/>
    </source>
</evidence>
<evidence type="ECO:0000313" key="3">
    <source>
        <dbReference type="Proteomes" id="UP000652231"/>
    </source>
</evidence>
<dbReference type="Proteomes" id="UP000652231">
    <property type="component" value="Unassembled WGS sequence"/>
</dbReference>
<feature type="domain" description="SnoaL-like" evidence="1">
    <location>
        <begin position="24"/>
        <end position="112"/>
    </location>
</feature>
<dbReference type="EMBL" id="BMGK01000006">
    <property type="protein sequence ID" value="GGD94257.1"/>
    <property type="molecule type" value="Genomic_DNA"/>
</dbReference>
<proteinExistence type="predicted"/>
<protein>
    <recommendedName>
        <fullName evidence="1">SnoaL-like domain-containing protein</fullName>
    </recommendedName>
</protein>
<dbReference type="Gene3D" id="3.10.450.50">
    <property type="match status" value="1"/>
</dbReference>
<dbReference type="SUPFAM" id="SSF54427">
    <property type="entry name" value="NTF2-like"/>
    <property type="match status" value="1"/>
</dbReference>
<evidence type="ECO:0000259" key="1">
    <source>
        <dbReference type="Pfam" id="PF12680"/>
    </source>
</evidence>
<organism evidence="2 3">
    <name type="scientific">Planktosalinus lacus</name>
    <dbReference type="NCBI Taxonomy" id="1526573"/>
    <lineage>
        <taxon>Bacteria</taxon>
        <taxon>Pseudomonadati</taxon>
        <taxon>Bacteroidota</taxon>
        <taxon>Flavobacteriia</taxon>
        <taxon>Flavobacteriales</taxon>
        <taxon>Flavobacteriaceae</taxon>
        <taxon>Planktosalinus</taxon>
    </lineage>
</organism>
<accession>A0A8J2VB04</accession>
<keyword evidence="3" id="KW-1185">Reference proteome</keyword>
<gene>
    <name evidence="2" type="ORF">GCM10011312_17480</name>
</gene>
<name>A0A8J2VB04_9FLAO</name>